<name>A0A0C2STE0_AMAMK</name>
<dbReference type="PROSITE" id="PS51683">
    <property type="entry name" value="SAM_OMT_II"/>
    <property type="match status" value="1"/>
</dbReference>
<dbReference type="GO" id="GO:0046983">
    <property type="term" value="F:protein dimerization activity"/>
    <property type="evidence" value="ECO:0007669"/>
    <property type="project" value="InterPro"/>
</dbReference>
<reference evidence="7 8" key="1">
    <citation type="submission" date="2014-04" db="EMBL/GenBank/DDBJ databases">
        <title>Evolutionary Origins and Diversification of the Mycorrhizal Mutualists.</title>
        <authorList>
            <consortium name="DOE Joint Genome Institute"/>
            <consortium name="Mycorrhizal Genomics Consortium"/>
            <person name="Kohler A."/>
            <person name="Kuo A."/>
            <person name="Nagy L.G."/>
            <person name="Floudas D."/>
            <person name="Copeland A."/>
            <person name="Barry K.W."/>
            <person name="Cichocki N."/>
            <person name="Veneault-Fourrey C."/>
            <person name="LaButti K."/>
            <person name="Lindquist E.A."/>
            <person name="Lipzen A."/>
            <person name="Lundell T."/>
            <person name="Morin E."/>
            <person name="Murat C."/>
            <person name="Riley R."/>
            <person name="Ohm R."/>
            <person name="Sun H."/>
            <person name="Tunlid A."/>
            <person name="Henrissat B."/>
            <person name="Grigoriev I.V."/>
            <person name="Hibbett D.S."/>
            <person name="Martin F."/>
        </authorList>
    </citation>
    <scope>NUCLEOTIDE SEQUENCE [LARGE SCALE GENOMIC DNA]</scope>
    <source>
        <strain evidence="7 8">Koide BX008</strain>
    </source>
</reference>
<dbReference type="InterPro" id="IPR001077">
    <property type="entry name" value="COMT_C"/>
</dbReference>
<dbReference type="SUPFAM" id="SSF53335">
    <property type="entry name" value="S-adenosyl-L-methionine-dependent methyltransferases"/>
    <property type="match status" value="1"/>
</dbReference>
<dbReference type="InterPro" id="IPR012967">
    <property type="entry name" value="COMT_dimerisation"/>
</dbReference>
<sequence>MLIGAAALQLAAVVLPPQLSLFSIIGGQWHSAALRVALESSVTEVLREAGPEGLHVDAIAEKTGIDAQKIGRCLRTLTIHHVYREVKPDVFTNTRISSLFDTLKPSQDIIAEPENKHDNTIGFAALAGHHLDEIFKSSAYLWETLSDPQTGKSGEPSHAPIGRALSNGKGFFDYLAQPDQKFRQKRFDTGMRAVHSLLSHKTFLQAYDWQSLPKDALVVDVGGGVGTVSMTLAKEHPNLKIIIQDQPGVVENGIKVWEAELPGALKSGRVKLQAHDFFKPQPQKAASVFLMKHIVHDWSDEYSAKILKQLRGSATPNTKLICLEAIIPYGCRGGEAVNHIPGAAFLEAPEPLPAHWGLISTMFNYMDMTMMVGFNSQERTIGQFDKLFKTAGWKITGVRRPTGRDVMSLAAIVAVPI</sequence>
<dbReference type="Gene3D" id="3.40.50.150">
    <property type="entry name" value="Vaccinia Virus protein VP39"/>
    <property type="match status" value="1"/>
</dbReference>
<evidence type="ECO:0000256" key="3">
    <source>
        <dbReference type="ARBA" id="ARBA00022691"/>
    </source>
</evidence>
<dbReference type="InterPro" id="IPR036390">
    <property type="entry name" value="WH_DNA-bd_sf"/>
</dbReference>
<dbReference type="InterPro" id="IPR016461">
    <property type="entry name" value="COMT-like"/>
</dbReference>
<dbReference type="Pfam" id="PF00891">
    <property type="entry name" value="Methyltransf_2"/>
    <property type="match status" value="1"/>
</dbReference>
<protein>
    <submittedName>
        <fullName evidence="7">Uncharacterized protein</fullName>
    </submittedName>
</protein>
<evidence type="ECO:0000259" key="6">
    <source>
        <dbReference type="Pfam" id="PF08100"/>
    </source>
</evidence>
<feature type="signal peptide" evidence="4">
    <location>
        <begin position="1"/>
        <end position="22"/>
    </location>
</feature>
<feature type="domain" description="O-methyltransferase dimerisation" evidence="6">
    <location>
        <begin position="24"/>
        <end position="100"/>
    </location>
</feature>
<evidence type="ECO:0000313" key="7">
    <source>
        <dbReference type="EMBL" id="KIL66630.1"/>
    </source>
</evidence>
<keyword evidence="8" id="KW-1185">Reference proteome</keyword>
<dbReference type="InterPro" id="IPR036388">
    <property type="entry name" value="WH-like_DNA-bd_sf"/>
</dbReference>
<evidence type="ECO:0000256" key="1">
    <source>
        <dbReference type="ARBA" id="ARBA00022603"/>
    </source>
</evidence>
<dbReference type="PANTHER" id="PTHR43712">
    <property type="entry name" value="PUTATIVE (AFU_ORTHOLOGUE AFUA_4G14580)-RELATED"/>
    <property type="match status" value="1"/>
</dbReference>
<dbReference type="EMBL" id="KN818235">
    <property type="protein sequence ID" value="KIL66630.1"/>
    <property type="molecule type" value="Genomic_DNA"/>
</dbReference>
<dbReference type="Gene3D" id="1.10.10.10">
    <property type="entry name" value="Winged helix-like DNA-binding domain superfamily/Winged helix DNA-binding domain"/>
    <property type="match status" value="1"/>
</dbReference>
<evidence type="ECO:0000256" key="2">
    <source>
        <dbReference type="ARBA" id="ARBA00022679"/>
    </source>
</evidence>
<gene>
    <name evidence="7" type="ORF">M378DRAFT_160640</name>
</gene>
<evidence type="ECO:0000313" key="8">
    <source>
        <dbReference type="Proteomes" id="UP000054549"/>
    </source>
</evidence>
<dbReference type="Pfam" id="PF08100">
    <property type="entry name" value="Dimerisation"/>
    <property type="match status" value="1"/>
</dbReference>
<dbReference type="Proteomes" id="UP000054549">
    <property type="component" value="Unassembled WGS sequence"/>
</dbReference>
<dbReference type="GO" id="GO:0008171">
    <property type="term" value="F:O-methyltransferase activity"/>
    <property type="evidence" value="ECO:0007669"/>
    <property type="project" value="InterPro"/>
</dbReference>
<dbReference type="GO" id="GO:0032259">
    <property type="term" value="P:methylation"/>
    <property type="evidence" value="ECO:0007669"/>
    <property type="project" value="UniProtKB-KW"/>
</dbReference>
<feature type="non-terminal residue" evidence="7">
    <location>
        <position position="1"/>
    </location>
</feature>
<feature type="chain" id="PRO_5002155743" evidence="4">
    <location>
        <begin position="23"/>
        <end position="417"/>
    </location>
</feature>
<evidence type="ECO:0000256" key="4">
    <source>
        <dbReference type="SAM" id="SignalP"/>
    </source>
</evidence>
<dbReference type="PANTHER" id="PTHR43712:SF2">
    <property type="entry name" value="O-METHYLTRANSFERASE CICE"/>
    <property type="match status" value="1"/>
</dbReference>
<proteinExistence type="predicted"/>
<dbReference type="InterPro" id="IPR029063">
    <property type="entry name" value="SAM-dependent_MTases_sf"/>
</dbReference>
<dbReference type="InParanoid" id="A0A0C2STE0"/>
<dbReference type="AlphaFoldDB" id="A0A0C2STE0"/>
<evidence type="ECO:0000259" key="5">
    <source>
        <dbReference type="Pfam" id="PF00891"/>
    </source>
</evidence>
<feature type="domain" description="O-methyltransferase C-terminal" evidence="5">
    <location>
        <begin position="168"/>
        <end position="332"/>
    </location>
</feature>
<accession>A0A0C2STE0</accession>
<keyword evidence="3" id="KW-0949">S-adenosyl-L-methionine</keyword>
<keyword evidence="4" id="KW-0732">Signal</keyword>
<dbReference type="OrthoDB" id="2410195at2759"/>
<dbReference type="STRING" id="946122.A0A0C2STE0"/>
<dbReference type="SUPFAM" id="SSF46785">
    <property type="entry name" value="Winged helix' DNA-binding domain"/>
    <property type="match status" value="1"/>
</dbReference>
<organism evidence="7 8">
    <name type="scientific">Amanita muscaria (strain Koide BX008)</name>
    <dbReference type="NCBI Taxonomy" id="946122"/>
    <lineage>
        <taxon>Eukaryota</taxon>
        <taxon>Fungi</taxon>
        <taxon>Dikarya</taxon>
        <taxon>Basidiomycota</taxon>
        <taxon>Agaricomycotina</taxon>
        <taxon>Agaricomycetes</taxon>
        <taxon>Agaricomycetidae</taxon>
        <taxon>Agaricales</taxon>
        <taxon>Pluteineae</taxon>
        <taxon>Amanitaceae</taxon>
        <taxon>Amanita</taxon>
    </lineage>
</organism>
<keyword evidence="2" id="KW-0808">Transferase</keyword>
<dbReference type="HOGENOM" id="CLU_005533_0_3_1"/>
<keyword evidence="1" id="KW-0489">Methyltransferase</keyword>